<protein>
    <submittedName>
        <fullName evidence="1">Uncharacterized protein</fullName>
    </submittedName>
</protein>
<reference evidence="1 2" key="1">
    <citation type="journal article" date="2011" name="J. Bacteriol.">
        <title>Genome sequence of the algicidal bacterium Kordia algicida OT-1.</title>
        <authorList>
            <person name="Lee H.S."/>
            <person name="Kang S.G."/>
            <person name="Kwon K.K."/>
            <person name="Lee J.H."/>
            <person name="Kim S.J."/>
        </authorList>
    </citation>
    <scope>NUCLEOTIDE SEQUENCE [LARGE SCALE GENOMIC DNA]</scope>
    <source>
        <strain evidence="1 2">OT-1</strain>
    </source>
</reference>
<dbReference type="EMBL" id="ABIB01000001">
    <property type="protein sequence ID" value="EDP98446.1"/>
    <property type="molecule type" value="Genomic_DNA"/>
</dbReference>
<dbReference type="AlphaFoldDB" id="A9DL04"/>
<organism evidence="1 2">
    <name type="scientific">Kordia algicida OT-1</name>
    <dbReference type="NCBI Taxonomy" id="391587"/>
    <lineage>
        <taxon>Bacteria</taxon>
        <taxon>Pseudomonadati</taxon>
        <taxon>Bacteroidota</taxon>
        <taxon>Flavobacteriia</taxon>
        <taxon>Flavobacteriales</taxon>
        <taxon>Flavobacteriaceae</taxon>
        <taxon>Kordia</taxon>
    </lineage>
</organism>
<evidence type="ECO:0000313" key="1">
    <source>
        <dbReference type="EMBL" id="EDP98446.1"/>
    </source>
</evidence>
<gene>
    <name evidence="1" type="ORF">KAOT1_14552</name>
</gene>
<accession>A9DL04</accession>
<evidence type="ECO:0000313" key="2">
    <source>
        <dbReference type="Proteomes" id="UP000002945"/>
    </source>
</evidence>
<keyword evidence="2" id="KW-1185">Reference proteome</keyword>
<name>A9DL04_9FLAO</name>
<proteinExistence type="predicted"/>
<dbReference type="Proteomes" id="UP000002945">
    <property type="component" value="Unassembled WGS sequence"/>
</dbReference>
<comment type="caution">
    <text evidence="1">The sequence shown here is derived from an EMBL/GenBank/DDBJ whole genome shotgun (WGS) entry which is preliminary data.</text>
</comment>
<dbReference type="HOGENOM" id="CLU_2666336_0_0_10"/>
<sequence>MKKKNLKTLTLNKKSISNLDGSAILGGSGVDCATQVGSCQTTSCVCTNNKHCKTNDNCPASDVSCMTCPIDNGLY</sequence>